<reference evidence="1" key="1">
    <citation type="submission" date="2023-04" db="EMBL/GenBank/DDBJ databases">
        <title>Ambrosiozyma monospora NBRC 10751.</title>
        <authorList>
            <person name="Ichikawa N."/>
            <person name="Sato H."/>
            <person name="Tonouchi N."/>
        </authorList>
    </citation>
    <scope>NUCLEOTIDE SEQUENCE</scope>
    <source>
        <strain evidence="1">NBRC 10751</strain>
    </source>
</reference>
<dbReference type="EMBL" id="BSXS01006237">
    <property type="protein sequence ID" value="GME85252.1"/>
    <property type="molecule type" value="Genomic_DNA"/>
</dbReference>
<gene>
    <name evidence="1" type="ORF">Amon02_000748400</name>
</gene>
<comment type="caution">
    <text evidence="1">The sequence shown here is derived from an EMBL/GenBank/DDBJ whole genome shotgun (WGS) entry which is preliminary data.</text>
</comment>
<evidence type="ECO:0000313" key="1">
    <source>
        <dbReference type="EMBL" id="GME85252.1"/>
    </source>
</evidence>
<evidence type="ECO:0000313" key="2">
    <source>
        <dbReference type="Proteomes" id="UP001165064"/>
    </source>
</evidence>
<organism evidence="1 2">
    <name type="scientific">Ambrosiozyma monospora</name>
    <name type="common">Yeast</name>
    <name type="synonym">Endomycopsis monosporus</name>
    <dbReference type="NCBI Taxonomy" id="43982"/>
    <lineage>
        <taxon>Eukaryota</taxon>
        <taxon>Fungi</taxon>
        <taxon>Dikarya</taxon>
        <taxon>Ascomycota</taxon>
        <taxon>Saccharomycotina</taxon>
        <taxon>Pichiomycetes</taxon>
        <taxon>Pichiales</taxon>
        <taxon>Pichiaceae</taxon>
        <taxon>Ambrosiozyma</taxon>
    </lineage>
</organism>
<name>A0ACB5TCF0_AMBMO</name>
<sequence>MWPLIKRDGLWLQYAVLAVMSNWLMGNLSWIRKFVSLLGIKIVSPRDFATTVLPHNIFWKLVIITTYIAAGALHYIDLFIEPPTNLPDLWVIGNVVLSFGCFVLFFLWVNYKILTMTTTTPPKVKKN</sequence>
<proteinExistence type="predicted"/>
<dbReference type="Proteomes" id="UP001165064">
    <property type="component" value="Unassembled WGS sequence"/>
</dbReference>
<protein>
    <submittedName>
        <fullName evidence="1">Unnamed protein product</fullName>
    </submittedName>
</protein>
<accession>A0ACB5TCF0</accession>
<keyword evidence="2" id="KW-1185">Reference proteome</keyword>